<organism evidence="2 3">
    <name type="scientific">Lasiosphaeris hirsuta</name>
    <dbReference type="NCBI Taxonomy" id="260670"/>
    <lineage>
        <taxon>Eukaryota</taxon>
        <taxon>Fungi</taxon>
        <taxon>Dikarya</taxon>
        <taxon>Ascomycota</taxon>
        <taxon>Pezizomycotina</taxon>
        <taxon>Sordariomycetes</taxon>
        <taxon>Sordariomycetidae</taxon>
        <taxon>Sordariales</taxon>
        <taxon>Lasiosphaeriaceae</taxon>
        <taxon>Lasiosphaeris</taxon>
    </lineage>
</organism>
<reference evidence="2" key="1">
    <citation type="submission" date="2023-06" db="EMBL/GenBank/DDBJ databases">
        <title>Genome-scale phylogeny and comparative genomics of the fungal order Sordariales.</title>
        <authorList>
            <consortium name="Lawrence Berkeley National Laboratory"/>
            <person name="Hensen N."/>
            <person name="Bonometti L."/>
            <person name="Westerberg I."/>
            <person name="Brannstrom I.O."/>
            <person name="Guillou S."/>
            <person name="Cros-Aarteil S."/>
            <person name="Calhoun S."/>
            <person name="Haridas S."/>
            <person name="Kuo A."/>
            <person name="Mondo S."/>
            <person name="Pangilinan J."/>
            <person name="Riley R."/>
            <person name="Labutti K."/>
            <person name="Andreopoulos B."/>
            <person name="Lipzen A."/>
            <person name="Chen C."/>
            <person name="Yanf M."/>
            <person name="Daum C."/>
            <person name="Ng V."/>
            <person name="Clum A."/>
            <person name="Steindorff A."/>
            <person name="Ohm R."/>
            <person name="Martin F."/>
            <person name="Silar P."/>
            <person name="Natvig D."/>
            <person name="Lalanne C."/>
            <person name="Gautier V."/>
            <person name="Ament-Velasquez S.L."/>
            <person name="Kruys A."/>
            <person name="Hutchinson M.I."/>
            <person name="Powell A.J."/>
            <person name="Barry K."/>
            <person name="Miller A.N."/>
            <person name="Grigoriev I.V."/>
            <person name="Debuchy R."/>
            <person name="Gladieux P."/>
            <person name="Thoren M.H."/>
            <person name="Johannesson H."/>
        </authorList>
    </citation>
    <scope>NUCLEOTIDE SEQUENCE</scope>
    <source>
        <strain evidence="2">SMH4607-1</strain>
    </source>
</reference>
<feature type="chain" id="PRO_5041437286" evidence="1">
    <location>
        <begin position="18"/>
        <end position="196"/>
    </location>
</feature>
<dbReference type="Proteomes" id="UP001172102">
    <property type="component" value="Unassembled WGS sequence"/>
</dbReference>
<dbReference type="EMBL" id="JAUKUA010000003">
    <property type="protein sequence ID" value="KAK0719190.1"/>
    <property type="molecule type" value="Genomic_DNA"/>
</dbReference>
<keyword evidence="1" id="KW-0732">Signal</keyword>
<keyword evidence="3" id="KW-1185">Reference proteome</keyword>
<evidence type="ECO:0000256" key="1">
    <source>
        <dbReference type="SAM" id="SignalP"/>
    </source>
</evidence>
<feature type="signal peptide" evidence="1">
    <location>
        <begin position="1"/>
        <end position="17"/>
    </location>
</feature>
<evidence type="ECO:0000313" key="2">
    <source>
        <dbReference type="EMBL" id="KAK0719190.1"/>
    </source>
</evidence>
<comment type="caution">
    <text evidence="2">The sequence shown here is derived from an EMBL/GenBank/DDBJ whole genome shotgun (WGS) entry which is preliminary data.</text>
</comment>
<name>A0AA40ANS4_9PEZI</name>
<protein>
    <submittedName>
        <fullName evidence="2">Uncharacterized protein</fullName>
    </submittedName>
</protein>
<gene>
    <name evidence="2" type="ORF">B0H67DRAFT_572638</name>
</gene>
<accession>A0AA40ANS4</accession>
<sequence>MPQVILFLVLLTAYGAALQPNSQQPLTGSIAPSEIQPYPLGLYDSNKQWPDQYACTTGHVRAFSNRANGQYISALLTFKYPSIKYKYCWLEFNPPAPLKGDGRVMVRPFSPALPCPAPSSIVRGDPLGFLVIPAKGGNATWEDRSGNTLNWPMRSKCPEQAGTTQGIEIVPPQGVDFDLVWSQKSKGEGVRLMYSN</sequence>
<proteinExistence type="predicted"/>
<dbReference type="AlphaFoldDB" id="A0AA40ANS4"/>
<evidence type="ECO:0000313" key="3">
    <source>
        <dbReference type="Proteomes" id="UP001172102"/>
    </source>
</evidence>